<dbReference type="InterPro" id="IPR009339">
    <property type="entry name" value="DUF998"/>
</dbReference>
<accession>A0ABS4TWL5</accession>
<dbReference type="RefSeq" id="WP_209645699.1">
    <property type="nucleotide sequence ID" value="NZ_JAGINW010000001.1"/>
</dbReference>
<sequence>MSTVIDRTLESLRHGVLREGGRTALLVCGVLSSLLYAGTTILATLLWEGYNTASQTISELFAIDAPPRALVVALFLAHNILLIAFAAGVWASANRRALRVTAGLLAGIGVIGSVATVFFSIHLRGAVPTTTDTMHAVLTGVIVALILLAVGFAATTAGMWFRVYSWATLATLVVFGAMAGLQGPHLAANESTPWLGVLERINIGGYLLWLTVLAVVLLRAQVRRSATAL</sequence>
<keyword evidence="1" id="KW-0472">Membrane</keyword>
<dbReference type="EMBL" id="JAGINW010000001">
    <property type="protein sequence ID" value="MBP2328776.1"/>
    <property type="molecule type" value="Genomic_DNA"/>
</dbReference>
<feature type="transmembrane region" description="Helical" evidence="1">
    <location>
        <begin position="102"/>
        <end position="123"/>
    </location>
</feature>
<feature type="transmembrane region" description="Helical" evidence="1">
    <location>
        <begin position="135"/>
        <end position="156"/>
    </location>
</feature>
<gene>
    <name evidence="2" type="ORF">JOF56_009161</name>
</gene>
<evidence type="ECO:0000313" key="2">
    <source>
        <dbReference type="EMBL" id="MBP2328776.1"/>
    </source>
</evidence>
<dbReference type="Pfam" id="PF06197">
    <property type="entry name" value="DUF998"/>
    <property type="match status" value="1"/>
</dbReference>
<keyword evidence="1" id="KW-1133">Transmembrane helix</keyword>
<feature type="transmembrane region" description="Helical" evidence="1">
    <location>
        <begin position="23"/>
        <end position="47"/>
    </location>
</feature>
<protein>
    <submittedName>
        <fullName evidence="2">ABC-type transport system involved in multi-copper enzyme maturation permease subunit</fullName>
    </submittedName>
</protein>
<evidence type="ECO:0000313" key="3">
    <source>
        <dbReference type="Proteomes" id="UP001519332"/>
    </source>
</evidence>
<reference evidence="2 3" key="1">
    <citation type="submission" date="2021-03" db="EMBL/GenBank/DDBJ databases">
        <title>Sequencing the genomes of 1000 actinobacteria strains.</title>
        <authorList>
            <person name="Klenk H.-P."/>
        </authorList>
    </citation>
    <scope>NUCLEOTIDE SEQUENCE [LARGE SCALE GENOMIC DNA]</scope>
    <source>
        <strain evidence="2 3">DSM 46670</strain>
    </source>
</reference>
<keyword evidence="3" id="KW-1185">Reference proteome</keyword>
<proteinExistence type="predicted"/>
<feature type="transmembrane region" description="Helical" evidence="1">
    <location>
        <begin position="163"/>
        <end position="181"/>
    </location>
</feature>
<keyword evidence="1" id="KW-0812">Transmembrane</keyword>
<dbReference type="Proteomes" id="UP001519332">
    <property type="component" value="Unassembled WGS sequence"/>
</dbReference>
<feature type="transmembrane region" description="Helical" evidence="1">
    <location>
        <begin position="67"/>
        <end position="90"/>
    </location>
</feature>
<feature type="transmembrane region" description="Helical" evidence="1">
    <location>
        <begin position="201"/>
        <end position="220"/>
    </location>
</feature>
<comment type="caution">
    <text evidence="2">The sequence shown here is derived from an EMBL/GenBank/DDBJ whole genome shotgun (WGS) entry which is preliminary data.</text>
</comment>
<evidence type="ECO:0000256" key="1">
    <source>
        <dbReference type="SAM" id="Phobius"/>
    </source>
</evidence>
<organism evidence="2 3">
    <name type="scientific">Kibdelosporangium banguiense</name>
    <dbReference type="NCBI Taxonomy" id="1365924"/>
    <lineage>
        <taxon>Bacteria</taxon>
        <taxon>Bacillati</taxon>
        <taxon>Actinomycetota</taxon>
        <taxon>Actinomycetes</taxon>
        <taxon>Pseudonocardiales</taxon>
        <taxon>Pseudonocardiaceae</taxon>
        <taxon>Kibdelosporangium</taxon>
    </lineage>
</organism>
<name>A0ABS4TWL5_9PSEU</name>